<dbReference type="Proteomes" id="UP001165653">
    <property type="component" value="Unassembled WGS sequence"/>
</dbReference>
<dbReference type="SUPFAM" id="SSF52540">
    <property type="entry name" value="P-loop containing nucleoside triphosphate hydrolases"/>
    <property type="match status" value="1"/>
</dbReference>
<gene>
    <name evidence="2" type="ORF">OJ996_04405</name>
</gene>
<dbReference type="InterPro" id="IPR049468">
    <property type="entry name" value="Restrct_endonuc-II-like_dom"/>
</dbReference>
<dbReference type="PROSITE" id="PS51977">
    <property type="entry name" value="WGR"/>
    <property type="match status" value="1"/>
</dbReference>
<reference evidence="2" key="1">
    <citation type="submission" date="2022-10" db="EMBL/GenBank/DDBJ databases">
        <title>Luteolibacter sp. GHJ8, whole genome shotgun sequencing project.</title>
        <authorList>
            <person name="Zhao G."/>
            <person name="Shen L."/>
        </authorList>
    </citation>
    <scope>NUCLEOTIDE SEQUENCE</scope>
    <source>
        <strain evidence="2">GHJ8</strain>
    </source>
</reference>
<keyword evidence="3" id="KW-1185">Reference proteome</keyword>
<dbReference type="Pfam" id="PF13086">
    <property type="entry name" value="AAA_11"/>
    <property type="match status" value="1"/>
</dbReference>
<feature type="domain" description="WGR" evidence="1">
    <location>
        <begin position="1734"/>
        <end position="1822"/>
    </location>
</feature>
<evidence type="ECO:0000313" key="2">
    <source>
        <dbReference type="EMBL" id="MCW1912801.1"/>
    </source>
</evidence>
<dbReference type="InterPro" id="IPR041677">
    <property type="entry name" value="DNA2/NAM7_AAA_11"/>
</dbReference>
<accession>A0ABT3FYX8</accession>
<dbReference type="InterPro" id="IPR008893">
    <property type="entry name" value="WGR_domain"/>
</dbReference>
<dbReference type="InterPro" id="IPR041679">
    <property type="entry name" value="DNA2/NAM7-like_C"/>
</dbReference>
<dbReference type="InterPro" id="IPR047187">
    <property type="entry name" value="SF1_C_Upf1"/>
</dbReference>
<dbReference type="Gene3D" id="2.20.140.10">
    <property type="entry name" value="WGR domain"/>
    <property type="match status" value="1"/>
</dbReference>
<proteinExistence type="predicted"/>
<dbReference type="SUPFAM" id="SSF142921">
    <property type="entry name" value="WGR domain-like"/>
    <property type="match status" value="1"/>
</dbReference>
<dbReference type="CDD" id="cd07996">
    <property type="entry name" value="WGR_MMR_like"/>
    <property type="match status" value="1"/>
</dbReference>
<dbReference type="InterPro" id="IPR036930">
    <property type="entry name" value="WGR_dom_sf"/>
</dbReference>
<dbReference type="SMART" id="SM00773">
    <property type="entry name" value="WGR"/>
    <property type="match status" value="1"/>
</dbReference>
<dbReference type="Pfam" id="PF18741">
    <property type="entry name" value="MTES_1575"/>
    <property type="match status" value="1"/>
</dbReference>
<dbReference type="Pfam" id="PF13087">
    <property type="entry name" value="AAA_12"/>
    <property type="match status" value="1"/>
</dbReference>
<dbReference type="InterPro" id="IPR027417">
    <property type="entry name" value="P-loop_NTPase"/>
</dbReference>
<sequence>MNESAFTRFLEQGVAQGGFEADDVLAAVLPLMRETLAIHEADRVAPLRGLSDIVLHEDRRLGFVSAEGIEASNKALKVYELQAPVGRGVEVIGERRYDSDNEQHRTEVTNLDVAAVGAEITRPMFVPGHVAWEHVIGHHDELTDIHSLGLLLASLTCGLDFTERDELERFADARQNLFSIAPRLHPVIAALITEMTELHRGKRSQDLATLIRQLENYREQPLDTDVLSLPGLETATKGGRRKIIQTHLRDRLFEISRRNRLIYFKSSQGSLNLTTASVPLVLDYRNIQPEQLLYWHEGVAAELSAGRTLPLQKWLRTEETPYLPGQLDKLISEARRSRAEYGFSQLRLVITFLRWNNLREAPQERIHSPLLLLPVELVKRKGVKDHYTLEPQGNEAEVNPALRHHLKQLYDLDLPATVDLRETTLKDFHEKLRALIQKTEPGVSLSLVDKPKIQLIHQRARQSLDQYRRRMARHAKRAKRAGSIDYSYDRSDFRPLGLQMFQRLVQPSPLPLRELAGAPPRPRTPFMVPPTEAGVSERTMFTLVEEAEGNPYAWEFDLCAITLANFNYRKMTLVRDYANLIEHDTANAAFDRIFSIEPKAVEMEAPPLLPPSDQHLIISADATQTGAIAKARRGDSLIIQGPPGTGKSQTITNLIADYAARGKRVLFVCEKRAAIDVVFHRLRQQGLDELCCLIHDSQTDKKEFILNLKQTYEQWLATGNGGSEGDAKRHAALRAMEGEITALERYLTQIETAPAGSASSAKELLHRLIELRGTHDGSACPELSAAEEERLPGYDEWKQHGDAVIRLSEVLHDLGASPVFAKHPLRWLGEAILQRDTPLDGLAERMDDCERRLDDLDDALQQTGLPVEHWDTLEEIGQLLGFAQRLLPIAERGLLDLLDGSGQRFAEFTKLAADFRNKRQELEGARAKTVNWRDKLTAEDTASARALEPNVRGFLKFLNPAWWRLRKVLASRYDFSKHAVAPSWEQVLSDLAAEHAAAAAYAAVEYRCSQEFATQNPDALHGDLARLADPAAAPAVVALRQQLLSSERGAALVKTLAALAPGFQVLEKELRELIYRGEGNSLAMLAAAIREMREEMDALPELLPALRELTGTPEAMRRSVREFSFTAEQLEAACARKSLEQLYREDRMLQHFDCHVLQQKLDRLAVAHRQWLEHNAGWIRAQVRKRFVEHVQISNQSATVLTPEQKVFKKAYSAGRRELEHEFGKTMRYKSIRDLAAGETGEVVRDLKPIWLMSPLSVSDALPLDVALFDVVIFDEASQIPVEDAVPAAYRAPQVIVVGDEMQLPPTSFFSSSGGDGEDEITVEEEGESVSVLMDADSFLTQCARNLPSTLLAWHYRSRYESLISFSNAAFYGGELYTIPDRQLSIHESRDLVAETPLEADELLPAILSRPISYLRCGNAPYEDRRNPTEAAVVARLVRALLLSESKLSIGVAAFSEAQQSEIESALETLAEEDPNFGTLLEAEYVREEDDQFCGLFVKNLENVQGDERDIILMSVCYAPDPNGKMRMNFGPINQRGGEKRLNVIFSRARHHMVLVSSIRHAQITNDYNDGARALRNFLHYAESLSRGEPAAARQVLEGLNPLKRKSLATESCGGLIAGQIASALRGRGWTVDTGVGQSRFRCDVAVRATGADKHQLAVLVEDGGSSGVLERFHTRPGILRAFGWQVATVVAKDWWHDPEAVLERIERLLRKEIPELVEEEIEKLPAEEEVKKPEAVMPQGADAPVEAVAAGEGRRFEFTEGNSRKFWAVAQEGPSLVIRFGRIGTKGQAQTKTFADEARALREMNKLIAEKTGKGYVEVEG</sequence>
<dbReference type="PANTHER" id="PTHR10887">
    <property type="entry name" value="DNA2/NAM7 HELICASE FAMILY"/>
    <property type="match status" value="1"/>
</dbReference>
<evidence type="ECO:0000259" key="1">
    <source>
        <dbReference type="PROSITE" id="PS51977"/>
    </source>
</evidence>
<dbReference type="EMBL" id="JAPDDR010000002">
    <property type="protein sequence ID" value="MCW1912801.1"/>
    <property type="molecule type" value="Genomic_DNA"/>
</dbReference>
<dbReference type="Gene3D" id="3.40.50.300">
    <property type="entry name" value="P-loop containing nucleotide triphosphate hydrolases"/>
    <property type="match status" value="3"/>
</dbReference>
<comment type="caution">
    <text evidence="2">The sequence shown here is derived from an EMBL/GenBank/DDBJ whole genome shotgun (WGS) entry which is preliminary data.</text>
</comment>
<dbReference type="InterPro" id="IPR049809">
    <property type="entry name" value="YehF/YfeS-like_WGR"/>
</dbReference>
<dbReference type="Pfam" id="PF13195">
    <property type="entry name" value="DUF4011"/>
    <property type="match status" value="1"/>
</dbReference>
<dbReference type="InterPro" id="IPR045055">
    <property type="entry name" value="DNA2/NAM7-like"/>
</dbReference>
<organism evidence="2 3">
    <name type="scientific">Luteolibacter rhizosphaerae</name>
    <dbReference type="NCBI Taxonomy" id="2989719"/>
    <lineage>
        <taxon>Bacteria</taxon>
        <taxon>Pseudomonadati</taxon>
        <taxon>Verrucomicrobiota</taxon>
        <taxon>Verrucomicrobiia</taxon>
        <taxon>Verrucomicrobiales</taxon>
        <taxon>Verrucomicrobiaceae</taxon>
        <taxon>Luteolibacter</taxon>
    </lineage>
</organism>
<dbReference type="Pfam" id="PF05406">
    <property type="entry name" value="WGR"/>
    <property type="match status" value="1"/>
</dbReference>
<name>A0ABT3FYX8_9BACT</name>
<dbReference type="PANTHER" id="PTHR10887:SF495">
    <property type="entry name" value="HELICASE SENATAXIN ISOFORM X1-RELATED"/>
    <property type="match status" value="1"/>
</dbReference>
<protein>
    <submittedName>
        <fullName evidence="2">WGR domain-containing protein</fullName>
    </submittedName>
</protein>
<dbReference type="RefSeq" id="WP_264511595.1">
    <property type="nucleotide sequence ID" value="NZ_JAPDDR010000002.1"/>
</dbReference>
<evidence type="ECO:0000313" key="3">
    <source>
        <dbReference type="Proteomes" id="UP001165653"/>
    </source>
</evidence>
<dbReference type="InterPro" id="IPR025103">
    <property type="entry name" value="DUF4011"/>
</dbReference>
<dbReference type="CDD" id="cd18808">
    <property type="entry name" value="SF1_C_Upf1"/>
    <property type="match status" value="1"/>
</dbReference>